<accession>A8Q376</accession>
<protein>
    <recommendedName>
        <fullName evidence="3">Syntaxin N-terminal domain-containing protein</fullName>
    </recommendedName>
</protein>
<dbReference type="KEGG" id="mgl:MGL_2328"/>
<evidence type="ECO:0000313" key="1">
    <source>
        <dbReference type="EMBL" id="EDP43318.1"/>
    </source>
</evidence>
<evidence type="ECO:0008006" key="3">
    <source>
        <dbReference type="Google" id="ProtNLM"/>
    </source>
</evidence>
<organism evidence="1 2">
    <name type="scientific">Malassezia globosa (strain ATCC MYA-4612 / CBS 7966)</name>
    <name type="common">Dandruff-associated fungus</name>
    <dbReference type="NCBI Taxonomy" id="425265"/>
    <lineage>
        <taxon>Eukaryota</taxon>
        <taxon>Fungi</taxon>
        <taxon>Dikarya</taxon>
        <taxon>Basidiomycota</taxon>
        <taxon>Ustilaginomycotina</taxon>
        <taxon>Malasseziomycetes</taxon>
        <taxon>Malasseziales</taxon>
        <taxon>Malasseziaceae</taxon>
        <taxon>Malassezia</taxon>
    </lineage>
</organism>
<reference evidence="1 2" key="1">
    <citation type="journal article" date="2007" name="Proc. Natl. Acad. Sci. U.S.A.">
        <title>Dandruff-associated Malassezia genomes reveal convergent and divergent virulence traits shared with plant and human fungal pathogens.</title>
        <authorList>
            <person name="Xu J."/>
            <person name="Saunders C.W."/>
            <person name="Hu P."/>
            <person name="Grant R.A."/>
            <person name="Boekhout T."/>
            <person name="Kuramae E.E."/>
            <person name="Kronstad J.W."/>
            <person name="Deangelis Y.M."/>
            <person name="Reeder N.L."/>
            <person name="Johnstone K.R."/>
            <person name="Leland M."/>
            <person name="Fieno A.M."/>
            <person name="Begley W.M."/>
            <person name="Sun Y."/>
            <person name="Lacey M.P."/>
            <person name="Chaudhary T."/>
            <person name="Keough T."/>
            <person name="Chu L."/>
            <person name="Sears R."/>
            <person name="Yuan B."/>
            <person name="Dawson T.L.Jr."/>
        </authorList>
    </citation>
    <scope>NUCLEOTIDE SEQUENCE [LARGE SCALE GENOMIC DNA]</scope>
    <source>
        <strain evidence="2">ATCC MYA-4612 / CBS 7966</strain>
    </source>
</reference>
<dbReference type="GeneID" id="5854839"/>
<dbReference type="InterPro" id="IPR010989">
    <property type="entry name" value="SNARE"/>
</dbReference>
<proteinExistence type="predicted"/>
<evidence type="ECO:0000313" key="2">
    <source>
        <dbReference type="Proteomes" id="UP000008837"/>
    </source>
</evidence>
<dbReference type="RefSeq" id="XP_001730532.1">
    <property type="nucleotide sequence ID" value="XM_001730480.1"/>
</dbReference>
<name>A8Q376_MALGO</name>
<sequence>MFGAGTNESSSKSYYTQNAPPSTIGVIRSRTLFFLSIRDSIAPSTHASGANVPLLGDSQDGVYFDADKNAIPMPSTLPPFWVDATEEVDAVLTEMIPQLAQLDRLHAQHLLPSFADKTDQKREIEALTEDITHEFRRASQLVAKLAAQTTETMRSRRLSKEEITAARNAQTALATRVQQMSSLFRQKQSHYLRKLQGMEVQERSDPSLLDSVQSVQEDVALVRDVYLHLFAD</sequence>
<dbReference type="AlphaFoldDB" id="A8Q376"/>
<comment type="caution">
    <text evidence="1">The sequence shown here is derived from an EMBL/GenBank/DDBJ whole genome shotgun (WGS) entry which is preliminary data.</text>
</comment>
<dbReference type="GO" id="GO:0016192">
    <property type="term" value="P:vesicle-mediated transport"/>
    <property type="evidence" value="ECO:0007669"/>
    <property type="project" value="InterPro"/>
</dbReference>
<gene>
    <name evidence="1" type="ORF">MGL_2328</name>
</gene>
<dbReference type="SUPFAM" id="SSF47661">
    <property type="entry name" value="t-snare proteins"/>
    <property type="match status" value="1"/>
</dbReference>
<dbReference type="GO" id="GO:0016020">
    <property type="term" value="C:membrane"/>
    <property type="evidence" value="ECO:0007669"/>
    <property type="project" value="InterPro"/>
</dbReference>
<dbReference type="VEuPathDB" id="FungiDB:MGL_2328"/>
<dbReference type="EMBL" id="AAYY01000008">
    <property type="protein sequence ID" value="EDP43318.1"/>
    <property type="molecule type" value="Genomic_DNA"/>
</dbReference>
<keyword evidence="2" id="KW-1185">Reference proteome</keyword>
<dbReference type="Gene3D" id="1.20.58.70">
    <property type="match status" value="1"/>
</dbReference>
<dbReference type="OrthoDB" id="10251371at2759"/>
<dbReference type="STRING" id="425265.A8Q376"/>
<dbReference type="InParanoid" id="A8Q376"/>
<dbReference type="Proteomes" id="UP000008837">
    <property type="component" value="Unassembled WGS sequence"/>
</dbReference>
<dbReference type="FunCoup" id="A8Q376">
    <property type="interactions" value="360"/>
</dbReference>